<reference evidence="2 3" key="1">
    <citation type="submission" date="2018-02" db="EMBL/GenBank/DDBJ databases">
        <title>Novel Leptospira species isolated from soil and water in Japan.</title>
        <authorList>
            <person name="Nakao R."/>
            <person name="Masuzawa T."/>
        </authorList>
    </citation>
    <scope>NUCLEOTIDE SEQUENCE [LARGE SCALE GENOMIC DNA]</scope>
    <source>
        <strain evidence="2 3">YH101</strain>
    </source>
</reference>
<accession>A0A2P2E185</accession>
<sequence length="263" mass="30991">MKRLFLFFAFMASSVFAGDGEDLENVRKKIEKQNNGFMTGTLITSIEDNWFYGVHYYKNDGSFKKLLTLKEREEIIEKFGDRRRWFVSKWQGKQPAIYVSADYVPAFYNQSSQKNNKLTTDLKDHFDFYFKNYCEFDGVVDTRYARIKKMRLTYFDAPYTAINNMMNIKVVGNFKKIISYDIDIKEDDNVIDAMQTYYPIKPTTLFGNIFAIQLKVLEVYPGEKEMPLCTSDYYMGRKGLGTYDEILKQIDELPELKGKRNPY</sequence>
<dbReference type="Proteomes" id="UP000245133">
    <property type="component" value="Unassembled WGS sequence"/>
</dbReference>
<dbReference type="OrthoDB" id="331064at2"/>
<dbReference type="EMBL" id="BFBB01000005">
    <property type="protein sequence ID" value="GBF50648.1"/>
    <property type="molecule type" value="Genomic_DNA"/>
</dbReference>
<comment type="caution">
    <text evidence="2">The sequence shown here is derived from an EMBL/GenBank/DDBJ whole genome shotgun (WGS) entry which is preliminary data.</text>
</comment>
<dbReference type="AlphaFoldDB" id="A0A2P2E185"/>
<dbReference type="RefSeq" id="WP_108976553.1">
    <property type="nucleotide sequence ID" value="NZ_BFBB01000005.1"/>
</dbReference>
<evidence type="ECO:0000313" key="2">
    <source>
        <dbReference type="EMBL" id="GBF50648.1"/>
    </source>
</evidence>
<organism evidence="2 3">
    <name type="scientific">Leptospira ryugenii</name>
    <dbReference type="NCBI Taxonomy" id="1917863"/>
    <lineage>
        <taxon>Bacteria</taxon>
        <taxon>Pseudomonadati</taxon>
        <taxon>Spirochaetota</taxon>
        <taxon>Spirochaetia</taxon>
        <taxon>Leptospirales</taxon>
        <taxon>Leptospiraceae</taxon>
        <taxon>Leptospira</taxon>
    </lineage>
</organism>
<protein>
    <submittedName>
        <fullName evidence="2">Uncharacterized protein</fullName>
    </submittedName>
</protein>
<keyword evidence="1" id="KW-0732">Signal</keyword>
<proteinExistence type="predicted"/>
<feature type="chain" id="PRO_5015196481" evidence="1">
    <location>
        <begin position="18"/>
        <end position="263"/>
    </location>
</feature>
<keyword evidence="3" id="KW-1185">Reference proteome</keyword>
<evidence type="ECO:0000313" key="3">
    <source>
        <dbReference type="Proteomes" id="UP000245133"/>
    </source>
</evidence>
<feature type="signal peptide" evidence="1">
    <location>
        <begin position="1"/>
        <end position="17"/>
    </location>
</feature>
<gene>
    <name evidence="2" type="ORF">LPTSP4_21740</name>
</gene>
<name>A0A2P2E185_9LEPT</name>
<evidence type="ECO:0000256" key="1">
    <source>
        <dbReference type="SAM" id="SignalP"/>
    </source>
</evidence>